<evidence type="ECO:0000259" key="3">
    <source>
        <dbReference type="Pfam" id="PF13828"/>
    </source>
</evidence>
<keyword evidence="2" id="KW-0812">Transmembrane</keyword>
<comment type="caution">
    <text evidence="4">The sequence shown here is derived from an EMBL/GenBank/DDBJ whole genome shotgun (WGS) entry which is preliminary data.</text>
</comment>
<feature type="compositionally biased region" description="Pro residues" evidence="1">
    <location>
        <begin position="1"/>
        <end position="10"/>
    </location>
</feature>
<feature type="region of interest" description="Disordered" evidence="1">
    <location>
        <begin position="1"/>
        <end position="62"/>
    </location>
</feature>
<evidence type="ECO:0000313" key="5">
    <source>
        <dbReference type="Proteomes" id="UP000297626"/>
    </source>
</evidence>
<dbReference type="RefSeq" id="WP_134529632.1">
    <property type="nucleotide sequence ID" value="NZ_SOHN01000011.1"/>
</dbReference>
<feature type="domain" description="DUF4190" evidence="3">
    <location>
        <begin position="70"/>
        <end position="124"/>
    </location>
</feature>
<keyword evidence="2" id="KW-1133">Transmembrane helix</keyword>
<name>A0A4R9BPW8_9MICO</name>
<dbReference type="EMBL" id="SOHN01000011">
    <property type="protein sequence ID" value="TFD87695.1"/>
    <property type="molecule type" value="Genomic_DNA"/>
</dbReference>
<organism evidence="4 5">
    <name type="scientific">Cryobacterium serini</name>
    <dbReference type="NCBI Taxonomy" id="1259201"/>
    <lineage>
        <taxon>Bacteria</taxon>
        <taxon>Bacillati</taxon>
        <taxon>Actinomycetota</taxon>
        <taxon>Actinomycetes</taxon>
        <taxon>Micrococcales</taxon>
        <taxon>Microbacteriaceae</taxon>
        <taxon>Cryobacterium</taxon>
    </lineage>
</organism>
<evidence type="ECO:0000313" key="4">
    <source>
        <dbReference type="EMBL" id="TFD87695.1"/>
    </source>
</evidence>
<sequence length="145" mass="15115">MSDPTQPPVNPASNDPAYPAAPSYQAPVGPEAPEYGQAPVYGQPAAYDQPPAYGQNPYGQQSPQDKYNVLSIISLVTSILLISVVGIITGHIALSQIKKTGEKGRGLALWGTILGYVGVLVSTIFVIITIALVIAAASTGAGYYR</sequence>
<evidence type="ECO:0000256" key="1">
    <source>
        <dbReference type="SAM" id="MobiDB-lite"/>
    </source>
</evidence>
<evidence type="ECO:0000256" key="2">
    <source>
        <dbReference type="SAM" id="Phobius"/>
    </source>
</evidence>
<dbReference type="InterPro" id="IPR025241">
    <property type="entry name" value="DUF4190"/>
</dbReference>
<keyword evidence="5" id="KW-1185">Reference proteome</keyword>
<dbReference type="Proteomes" id="UP000297626">
    <property type="component" value="Unassembled WGS sequence"/>
</dbReference>
<protein>
    <submittedName>
        <fullName evidence="4">DUF4190 domain-containing protein</fullName>
    </submittedName>
</protein>
<feature type="compositionally biased region" description="Low complexity" evidence="1">
    <location>
        <begin position="16"/>
        <end position="27"/>
    </location>
</feature>
<dbReference type="Pfam" id="PF13828">
    <property type="entry name" value="DUF4190"/>
    <property type="match status" value="1"/>
</dbReference>
<gene>
    <name evidence="4" type="ORF">E3T51_09460</name>
</gene>
<accession>A0A4R9BPW8</accession>
<feature type="transmembrane region" description="Helical" evidence="2">
    <location>
        <begin position="107"/>
        <end position="137"/>
    </location>
</feature>
<keyword evidence="2" id="KW-0472">Membrane</keyword>
<feature type="transmembrane region" description="Helical" evidence="2">
    <location>
        <begin position="72"/>
        <end position="95"/>
    </location>
</feature>
<dbReference type="AlphaFoldDB" id="A0A4R9BPW8"/>
<reference evidence="4 5" key="1">
    <citation type="submission" date="2019-03" db="EMBL/GenBank/DDBJ databases">
        <title>Genomics of glacier-inhabiting Cryobacterium strains.</title>
        <authorList>
            <person name="Liu Q."/>
            <person name="Xin Y.-H."/>
        </authorList>
    </citation>
    <scope>NUCLEOTIDE SEQUENCE [LARGE SCALE GENOMIC DNA]</scope>
    <source>
        <strain evidence="4 5">Sr54</strain>
    </source>
</reference>
<proteinExistence type="predicted"/>